<dbReference type="AlphaFoldDB" id="A0A9X2L9I4"/>
<dbReference type="Pfam" id="PF03965">
    <property type="entry name" value="Penicillinase_R"/>
    <property type="match status" value="1"/>
</dbReference>
<gene>
    <name evidence="5" type="ORF">NOG11_09340</name>
</gene>
<keyword evidence="2" id="KW-0805">Transcription regulation</keyword>
<evidence type="ECO:0000256" key="3">
    <source>
        <dbReference type="ARBA" id="ARBA00023125"/>
    </source>
</evidence>
<keyword evidence="4" id="KW-0804">Transcription</keyword>
<dbReference type="Gene3D" id="1.10.10.10">
    <property type="entry name" value="Winged helix-like DNA-binding domain superfamily/Winged helix DNA-binding domain"/>
    <property type="match status" value="1"/>
</dbReference>
<dbReference type="InterPro" id="IPR036388">
    <property type="entry name" value="WH-like_DNA-bd_sf"/>
</dbReference>
<dbReference type="Gene3D" id="1.10.4040.10">
    <property type="entry name" value="Penicillinase repressor domain"/>
    <property type="match status" value="1"/>
</dbReference>
<dbReference type="PIRSF" id="PIRSF019455">
    <property type="entry name" value="CopR_AtkY"/>
    <property type="match status" value="1"/>
</dbReference>
<keyword evidence="3" id="KW-0238">DNA-binding</keyword>
<dbReference type="GO" id="GO:0045892">
    <property type="term" value="P:negative regulation of DNA-templated transcription"/>
    <property type="evidence" value="ECO:0007669"/>
    <property type="project" value="InterPro"/>
</dbReference>
<dbReference type="EMBL" id="JANIBC010000006">
    <property type="protein sequence ID" value="MCQ8185600.1"/>
    <property type="molecule type" value="Genomic_DNA"/>
</dbReference>
<sequence>MRISEAELSVMDVVWSAPGLAAADIAAKIEGKDWSDKTVKTLLARLVDKGALSVERDGRRYLYHPLVKRAEHRQSAVGSFVDNLFGGKASTLVAHLADARDLSDDDIDELEALVRRLKDDR</sequence>
<dbReference type="InterPro" id="IPR036390">
    <property type="entry name" value="WH_DNA-bd_sf"/>
</dbReference>
<dbReference type="InterPro" id="IPR005650">
    <property type="entry name" value="BlaI_family"/>
</dbReference>
<dbReference type="SUPFAM" id="SSF46785">
    <property type="entry name" value="Winged helix' DNA-binding domain"/>
    <property type="match status" value="1"/>
</dbReference>
<name>A0A9X2L9I4_9PROT</name>
<organism evidence="5 6">
    <name type="scientific">Parvularcula maris</name>
    <dbReference type="NCBI Taxonomy" id="2965077"/>
    <lineage>
        <taxon>Bacteria</taxon>
        <taxon>Pseudomonadati</taxon>
        <taxon>Pseudomonadota</taxon>
        <taxon>Alphaproteobacteria</taxon>
        <taxon>Parvularculales</taxon>
        <taxon>Parvularculaceae</taxon>
        <taxon>Parvularcula</taxon>
    </lineage>
</organism>
<comment type="caution">
    <text evidence="5">The sequence shown here is derived from an EMBL/GenBank/DDBJ whole genome shotgun (WGS) entry which is preliminary data.</text>
</comment>
<reference evidence="5" key="1">
    <citation type="submission" date="2022-07" db="EMBL/GenBank/DDBJ databases">
        <title>Parvularcula maris sp. nov., an algicidal bacterium isolated from seawater.</title>
        <authorList>
            <person name="Li F."/>
        </authorList>
    </citation>
    <scope>NUCLEOTIDE SEQUENCE</scope>
    <source>
        <strain evidence="5">BGMRC 0090</strain>
    </source>
</reference>
<evidence type="ECO:0000313" key="6">
    <source>
        <dbReference type="Proteomes" id="UP001142610"/>
    </source>
</evidence>
<dbReference type="RefSeq" id="WP_256619490.1">
    <property type="nucleotide sequence ID" value="NZ_JANIBC010000006.1"/>
</dbReference>
<evidence type="ECO:0000256" key="4">
    <source>
        <dbReference type="ARBA" id="ARBA00023163"/>
    </source>
</evidence>
<proteinExistence type="inferred from homology"/>
<accession>A0A9X2L9I4</accession>
<evidence type="ECO:0000313" key="5">
    <source>
        <dbReference type="EMBL" id="MCQ8185600.1"/>
    </source>
</evidence>
<dbReference type="GO" id="GO:0003677">
    <property type="term" value="F:DNA binding"/>
    <property type="evidence" value="ECO:0007669"/>
    <property type="project" value="UniProtKB-KW"/>
</dbReference>
<evidence type="ECO:0000256" key="2">
    <source>
        <dbReference type="ARBA" id="ARBA00023015"/>
    </source>
</evidence>
<keyword evidence="6" id="KW-1185">Reference proteome</keyword>
<dbReference type="Proteomes" id="UP001142610">
    <property type="component" value="Unassembled WGS sequence"/>
</dbReference>
<evidence type="ECO:0000256" key="1">
    <source>
        <dbReference type="ARBA" id="ARBA00011046"/>
    </source>
</evidence>
<protein>
    <submittedName>
        <fullName evidence="5">BlaI/MecI/CopY family transcriptional regulator</fullName>
    </submittedName>
</protein>
<comment type="similarity">
    <text evidence="1">Belongs to the BlaI transcriptional regulatory family.</text>
</comment>